<evidence type="ECO:0000256" key="6">
    <source>
        <dbReference type="ARBA" id="ARBA00023132"/>
    </source>
</evidence>
<keyword evidence="7" id="KW-0539">Nucleus</keyword>
<evidence type="ECO:0000313" key="9">
    <source>
        <dbReference type="EMBL" id="VVB09979.1"/>
    </source>
</evidence>
<dbReference type="EMBL" id="CABITT030000007">
    <property type="protein sequence ID" value="VVB09979.1"/>
    <property type="molecule type" value="Genomic_DNA"/>
</dbReference>
<feature type="compositionally biased region" description="Low complexity" evidence="8">
    <location>
        <begin position="372"/>
        <end position="409"/>
    </location>
</feature>
<evidence type="ECO:0000256" key="7">
    <source>
        <dbReference type="ARBA" id="ARBA00023242"/>
    </source>
</evidence>
<dbReference type="AlphaFoldDB" id="A0A565C8U8"/>
<dbReference type="InterPro" id="IPR024882">
    <property type="entry name" value="NUP58/p45/49"/>
</dbReference>
<feature type="region of interest" description="Disordered" evidence="8">
    <location>
        <begin position="154"/>
        <end position="182"/>
    </location>
</feature>
<dbReference type="PANTHER" id="PTHR13437:SF2">
    <property type="entry name" value="NUCLEOPORIN P58_P45"/>
    <property type="match status" value="1"/>
</dbReference>
<comment type="subcellular location">
    <subcellularLocation>
        <location evidence="1">Nucleus</location>
        <location evidence="1">Nuclear pore complex</location>
    </subcellularLocation>
</comment>
<gene>
    <name evidence="9" type="ORF">ANE_LOCUS20423</name>
</gene>
<evidence type="ECO:0000256" key="8">
    <source>
        <dbReference type="SAM" id="MobiDB-lite"/>
    </source>
</evidence>
<sequence length="448" mass="48622">MSFNLFSTPQQQQTQQSPFQTQPGSLFSQTPQQQQQPSPFQTQPAPANYSTKWSDLHPDSQKVLLQIEEKILEYRSESQRLDQCNRLYDSSVSSEGFEFDASRIVQELGGINTAMDRQKAVLHELMVVAKDMLRNAEIAVRSFMMLQPRFHHSKPGGVVNGGSQPSQGQGANPAPASSGQQQQAVTSIVQVSDFYRGIPKKPTAFLLQTVARFEKYLGECRQWVEELEQLLALDSDKYNRHASLLESLPKVMSNVHDFFVHVAAKVENIHQYIESMRTAYLADQRRRGECNDPFLEADRRETAKQEAAAKRVHPTLHLPTTSTQTSTQVAGLIASSAAPGALNAPQTSAAAPTPNPSSGAAFSLFNTPASGPSPSLFATPPSAAPPSSFFAPSTTPPASTFAPAPSFLSQPTPSIGAPSPFIGVTPGSGVSFGSLSSKPRPKSRTARR</sequence>
<evidence type="ECO:0000256" key="1">
    <source>
        <dbReference type="ARBA" id="ARBA00004567"/>
    </source>
</evidence>
<name>A0A565C8U8_9BRAS</name>
<dbReference type="OrthoDB" id="2538017at2759"/>
<dbReference type="GO" id="GO:0005643">
    <property type="term" value="C:nuclear pore"/>
    <property type="evidence" value="ECO:0007669"/>
    <property type="project" value="UniProtKB-SubCell"/>
</dbReference>
<feature type="compositionally biased region" description="Basic residues" evidence="8">
    <location>
        <begin position="439"/>
        <end position="448"/>
    </location>
</feature>
<dbReference type="GO" id="GO:0017056">
    <property type="term" value="F:structural constituent of nuclear pore"/>
    <property type="evidence" value="ECO:0007669"/>
    <property type="project" value="InterPro"/>
</dbReference>
<proteinExistence type="predicted"/>
<feature type="compositionally biased region" description="Low complexity" evidence="8">
    <location>
        <begin position="171"/>
        <end position="182"/>
    </location>
</feature>
<keyword evidence="10" id="KW-1185">Reference proteome</keyword>
<feature type="region of interest" description="Disordered" evidence="8">
    <location>
        <begin position="299"/>
        <end position="329"/>
    </location>
</feature>
<dbReference type="GO" id="GO:0008139">
    <property type="term" value="F:nuclear localization sequence binding"/>
    <property type="evidence" value="ECO:0007669"/>
    <property type="project" value="InterPro"/>
</dbReference>
<evidence type="ECO:0000256" key="5">
    <source>
        <dbReference type="ARBA" id="ARBA00023010"/>
    </source>
</evidence>
<feature type="region of interest" description="Disordered" evidence="8">
    <location>
        <begin position="342"/>
        <end position="448"/>
    </location>
</feature>
<keyword evidence="2" id="KW-0813">Transport</keyword>
<feature type="region of interest" description="Disordered" evidence="8">
    <location>
        <begin position="1"/>
        <end position="53"/>
    </location>
</feature>
<protein>
    <submittedName>
        <fullName evidence="9">Uncharacterized protein</fullName>
    </submittedName>
</protein>
<comment type="caution">
    <text evidence="9">The sequence shown here is derived from an EMBL/GenBank/DDBJ whole genome shotgun (WGS) entry which is preliminary data.</text>
</comment>
<feature type="compositionally biased region" description="Polar residues" evidence="8">
    <location>
        <begin position="318"/>
        <end position="329"/>
    </location>
</feature>
<dbReference type="GO" id="GO:0051028">
    <property type="term" value="P:mRNA transport"/>
    <property type="evidence" value="ECO:0007669"/>
    <property type="project" value="UniProtKB-KW"/>
</dbReference>
<reference evidence="9" key="1">
    <citation type="submission" date="2019-07" db="EMBL/GenBank/DDBJ databases">
        <authorList>
            <person name="Dittberner H."/>
        </authorList>
    </citation>
    <scope>NUCLEOTIDE SEQUENCE [LARGE SCALE GENOMIC DNA]</scope>
</reference>
<keyword evidence="4" id="KW-0653">Protein transport</keyword>
<dbReference type="PANTHER" id="PTHR13437">
    <property type="entry name" value="NUCLEOPORIN P58/P45 NUCLEOPORIN-LIKE PROTEIN 1"/>
    <property type="match status" value="1"/>
</dbReference>
<feature type="compositionally biased region" description="Polar residues" evidence="8">
    <location>
        <begin position="161"/>
        <end position="170"/>
    </location>
</feature>
<keyword evidence="5" id="KW-0811">Translocation</keyword>
<keyword evidence="6" id="KW-0906">Nuclear pore complex</keyword>
<dbReference type="Gene3D" id="6.10.140.1350">
    <property type="match status" value="1"/>
</dbReference>
<keyword evidence="3" id="KW-0509">mRNA transport</keyword>
<feature type="compositionally biased region" description="Low complexity" evidence="8">
    <location>
        <begin position="1"/>
        <end position="47"/>
    </location>
</feature>
<feature type="compositionally biased region" description="Basic and acidic residues" evidence="8">
    <location>
        <begin position="299"/>
        <end position="309"/>
    </location>
</feature>
<accession>A0A565C8U8</accession>
<organism evidence="9 10">
    <name type="scientific">Arabis nemorensis</name>
    <dbReference type="NCBI Taxonomy" id="586526"/>
    <lineage>
        <taxon>Eukaryota</taxon>
        <taxon>Viridiplantae</taxon>
        <taxon>Streptophyta</taxon>
        <taxon>Embryophyta</taxon>
        <taxon>Tracheophyta</taxon>
        <taxon>Spermatophyta</taxon>
        <taxon>Magnoliopsida</taxon>
        <taxon>eudicotyledons</taxon>
        <taxon>Gunneridae</taxon>
        <taxon>Pentapetalae</taxon>
        <taxon>rosids</taxon>
        <taxon>malvids</taxon>
        <taxon>Brassicales</taxon>
        <taxon>Brassicaceae</taxon>
        <taxon>Arabideae</taxon>
        <taxon>Arabis</taxon>
    </lineage>
</organism>
<evidence type="ECO:0000256" key="2">
    <source>
        <dbReference type="ARBA" id="ARBA00022448"/>
    </source>
</evidence>
<feature type="compositionally biased region" description="Polar residues" evidence="8">
    <location>
        <begin position="344"/>
        <end position="370"/>
    </location>
</feature>
<dbReference type="GO" id="GO:0015031">
    <property type="term" value="P:protein transport"/>
    <property type="evidence" value="ECO:0007669"/>
    <property type="project" value="UniProtKB-KW"/>
</dbReference>
<evidence type="ECO:0000256" key="3">
    <source>
        <dbReference type="ARBA" id="ARBA00022816"/>
    </source>
</evidence>
<evidence type="ECO:0000313" key="10">
    <source>
        <dbReference type="Proteomes" id="UP000489600"/>
    </source>
</evidence>
<dbReference type="Proteomes" id="UP000489600">
    <property type="component" value="Unassembled WGS sequence"/>
</dbReference>
<evidence type="ECO:0000256" key="4">
    <source>
        <dbReference type="ARBA" id="ARBA00022927"/>
    </source>
</evidence>